<protein>
    <submittedName>
        <fullName evidence="1">Uncharacterized protein</fullName>
    </submittedName>
</protein>
<name>A0A4Y2F6T5_ARAVE</name>
<organism evidence="1 2">
    <name type="scientific">Araneus ventricosus</name>
    <name type="common">Orbweaver spider</name>
    <name type="synonym">Epeira ventricosa</name>
    <dbReference type="NCBI Taxonomy" id="182803"/>
    <lineage>
        <taxon>Eukaryota</taxon>
        <taxon>Metazoa</taxon>
        <taxon>Ecdysozoa</taxon>
        <taxon>Arthropoda</taxon>
        <taxon>Chelicerata</taxon>
        <taxon>Arachnida</taxon>
        <taxon>Araneae</taxon>
        <taxon>Araneomorphae</taxon>
        <taxon>Entelegynae</taxon>
        <taxon>Araneoidea</taxon>
        <taxon>Araneidae</taxon>
        <taxon>Araneus</taxon>
    </lineage>
</organism>
<comment type="caution">
    <text evidence="1">The sequence shown here is derived from an EMBL/GenBank/DDBJ whole genome shotgun (WGS) entry which is preliminary data.</text>
</comment>
<sequence>MDKSPESLDVSLQPSPSTAPMLQLYSSLVNEFSFLRASVRLGPRVWIPETEKTFPLVQWRSGSASVTHGSIFPCWSARGWVCSARQIRDRCDRLPRCAFSWAVKSFFKAYDLSEGIGSITSCG</sequence>
<keyword evidence="2" id="KW-1185">Reference proteome</keyword>
<evidence type="ECO:0000313" key="2">
    <source>
        <dbReference type="Proteomes" id="UP000499080"/>
    </source>
</evidence>
<dbReference type="Proteomes" id="UP000499080">
    <property type="component" value="Unassembled WGS sequence"/>
</dbReference>
<gene>
    <name evidence="1" type="ORF">AVEN_228073_1</name>
</gene>
<evidence type="ECO:0000313" key="1">
    <source>
        <dbReference type="EMBL" id="GBM37053.1"/>
    </source>
</evidence>
<accession>A0A4Y2F6T5</accession>
<reference evidence="1 2" key="1">
    <citation type="journal article" date="2019" name="Sci. Rep.">
        <title>Orb-weaving spider Araneus ventricosus genome elucidates the spidroin gene catalogue.</title>
        <authorList>
            <person name="Kono N."/>
            <person name="Nakamura H."/>
            <person name="Ohtoshi R."/>
            <person name="Moran D.A.P."/>
            <person name="Shinohara A."/>
            <person name="Yoshida Y."/>
            <person name="Fujiwara M."/>
            <person name="Mori M."/>
            <person name="Tomita M."/>
            <person name="Arakawa K."/>
        </authorList>
    </citation>
    <scope>NUCLEOTIDE SEQUENCE [LARGE SCALE GENOMIC DNA]</scope>
</reference>
<proteinExistence type="predicted"/>
<dbReference type="EMBL" id="BGPR01000827">
    <property type="protein sequence ID" value="GBM37053.1"/>
    <property type="molecule type" value="Genomic_DNA"/>
</dbReference>
<dbReference type="AlphaFoldDB" id="A0A4Y2F6T5"/>